<feature type="chain" id="PRO_5036240779" evidence="1">
    <location>
        <begin position="26"/>
        <end position="577"/>
    </location>
</feature>
<evidence type="ECO:0000313" key="5">
    <source>
        <dbReference type="Proteomes" id="UP000593591"/>
    </source>
</evidence>
<reference evidence="2 4" key="2">
    <citation type="submission" date="2020-08" db="EMBL/GenBank/DDBJ databases">
        <title>Genomic Encyclopedia of Type Strains, Phase IV (KMG-IV): sequencing the most valuable type-strain genomes for metagenomic binning, comparative biology and taxonomic classification.</title>
        <authorList>
            <person name="Goeker M."/>
        </authorList>
    </citation>
    <scope>NUCLEOTIDE SEQUENCE [LARGE SCALE GENOMIC DNA]</scope>
    <source>
        <strain evidence="2 4">DSM 103679</strain>
    </source>
</reference>
<dbReference type="PROSITE" id="PS51257">
    <property type="entry name" value="PROKAR_LIPOPROTEIN"/>
    <property type="match status" value="1"/>
</dbReference>
<feature type="signal peptide" evidence="1">
    <location>
        <begin position="1"/>
        <end position="25"/>
    </location>
</feature>
<name>A0A840SBQ4_9SPIR</name>
<evidence type="ECO:0000313" key="3">
    <source>
        <dbReference type="EMBL" id="QOS40907.1"/>
    </source>
</evidence>
<dbReference type="AlphaFoldDB" id="A0A840SBQ4"/>
<reference evidence="3 5" key="1">
    <citation type="submission" date="2018-08" db="EMBL/GenBank/DDBJ databases">
        <title>The first complete genome of Treponema rectale (CHPAT), a commensal spirochete of the bovine rectum.</title>
        <authorList>
            <person name="Staton G.J."/>
            <person name="Clegg S.R."/>
            <person name="Carter S.D."/>
            <person name="Radford A.D."/>
            <person name="Darby A."/>
            <person name="Hall N."/>
            <person name="Birtles R.J."/>
            <person name="Evans N.J."/>
        </authorList>
    </citation>
    <scope>NUCLEOTIDE SEQUENCE [LARGE SCALE GENOMIC DNA]</scope>
    <source>
        <strain evidence="3 5">CHPA</strain>
    </source>
</reference>
<dbReference type="KEGG" id="trc:DYE49_10810"/>
<evidence type="ECO:0000313" key="2">
    <source>
        <dbReference type="EMBL" id="MBB5219197.1"/>
    </source>
</evidence>
<gene>
    <name evidence="3" type="ORF">DYE49_10810</name>
    <name evidence="2" type="ORF">HNP77_001566</name>
</gene>
<dbReference type="Proteomes" id="UP000593591">
    <property type="component" value="Chromosome"/>
</dbReference>
<dbReference type="Proteomes" id="UP000578697">
    <property type="component" value="Unassembled WGS sequence"/>
</dbReference>
<keyword evidence="1" id="KW-0732">Signal</keyword>
<evidence type="ECO:0000313" key="4">
    <source>
        <dbReference type="Proteomes" id="UP000578697"/>
    </source>
</evidence>
<dbReference type="EMBL" id="CP031517">
    <property type="protein sequence ID" value="QOS40907.1"/>
    <property type="molecule type" value="Genomic_DNA"/>
</dbReference>
<keyword evidence="4" id="KW-1185">Reference proteome</keyword>
<sequence>MVRSLRNIASGALLTVLFFSCSEVADHKISSTAVEEGVVFEKDGEKWVTLNVNSISSMLQDARTVLPDCPDLYFSLTASTVMNSSGDADVSFSAAAASDEFVPDVYYASQKNKMSGLNVTLKIGRAYYFTVYGTEESAAQLSTDSTFFGADYTGKTSSSDFGALSRVQRDFFDTLQSGIYTNSYTYDSELVYYGVREKLGELLLNSAVVKGTSQFYFEENAEGGISVYAGSDNSGTLSRVVSVDVDSTGTEGTGYAFIPVDLAATYSTDSSDVTGAYSVTQLGLSVAKIRLQWTSRNNAENDGYMDIPVSYAGNTYINSRYNTKFALKPYINVGNYDVDLILYSKDTGGNYSDVFMIHDTMEILKNQESVLLGSGSHYSSGIEFTMTYAGDPSSTGENASSTYNYTGEYVYSGYTGKAEKGYKISASNIKNYFRTVFYVSGSGGNLISCTDGSETGSILYPFKSVADAVDAIFNGTKGVANGYGASTTEWNIIIDGIPEVQQDVSIVYDSSVAGGRDFNVVIRNYNGSSTVNIVKYFTVENSSSNDMNFTFTNITWSNPDFKVFENTGTGNINVVVN</sequence>
<protein>
    <submittedName>
        <fullName evidence="2">Uncharacterized protein</fullName>
    </submittedName>
</protein>
<organism evidence="2 4">
    <name type="scientific">Treponema rectale</name>
    <dbReference type="NCBI Taxonomy" id="744512"/>
    <lineage>
        <taxon>Bacteria</taxon>
        <taxon>Pseudomonadati</taxon>
        <taxon>Spirochaetota</taxon>
        <taxon>Spirochaetia</taxon>
        <taxon>Spirochaetales</taxon>
        <taxon>Treponemataceae</taxon>
        <taxon>Treponema</taxon>
    </lineage>
</organism>
<proteinExistence type="predicted"/>
<dbReference type="EMBL" id="JACHFR010000002">
    <property type="protein sequence ID" value="MBB5219197.1"/>
    <property type="molecule type" value="Genomic_DNA"/>
</dbReference>
<evidence type="ECO:0000256" key="1">
    <source>
        <dbReference type="SAM" id="SignalP"/>
    </source>
</evidence>
<accession>A0A840SBQ4</accession>
<dbReference type="RefSeq" id="WP_184652617.1">
    <property type="nucleotide sequence ID" value="NZ_JACHFR010000002.1"/>
</dbReference>